<feature type="domain" description="Enoyl reductase (ER)" evidence="3">
    <location>
        <begin position="10"/>
        <end position="301"/>
    </location>
</feature>
<dbReference type="RefSeq" id="WP_013582070.1">
    <property type="nucleotide sequence ID" value="NC_015064.1"/>
</dbReference>
<evidence type="ECO:0000256" key="1">
    <source>
        <dbReference type="ARBA" id="ARBA00022857"/>
    </source>
</evidence>
<dbReference type="PaxDb" id="1198114-AciX9_3762"/>
<dbReference type="InterPro" id="IPR036291">
    <property type="entry name" value="NAD(P)-bd_dom_sf"/>
</dbReference>
<organism evidence="5">
    <name type="scientific">Granulicella tundricola (strain ATCC BAA-1859 / DSM 23138 / MP5ACTX9)</name>
    <dbReference type="NCBI Taxonomy" id="1198114"/>
    <lineage>
        <taxon>Bacteria</taxon>
        <taxon>Pseudomonadati</taxon>
        <taxon>Acidobacteriota</taxon>
        <taxon>Terriglobia</taxon>
        <taxon>Terriglobales</taxon>
        <taxon>Acidobacteriaceae</taxon>
        <taxon>Granulicella</taxon>
    </lineage>
</organism>
<dbReference type="Gene3D" id="3.40.50.720">
    <property type="entry name" value="NAD(P)-binding Rossmann-like Domain"/>
    <property type="match status" value="1"/>
</dbReference>
<dbReference type="CDD" id="cd05289">
    <property type="entry name" value="MDR_like_2"/>
    <property type="match status" value="1"/>
</dbReference>
<dbReference type="Gene3D" id="3.90.180.10">
    <property type="entry name" value="Medium-chain alcohol dehydrogenases, catalytic domain"/>
    <property type="match status" value="1"/>
</dbReference>
<dbReference type="PANTHER" id="PTHR48106">
    <property type="entry name" value="QUINONE OXIDOREDUCTASE PIG3-RELATED"/>
    <property type="match status" value="1"/>
</dbReference>
<dbReference type="EMBL" id="CP002480">
    <property type="protein sequence ID" value="ADW70762.1"/>
    <property type="molecule type" value="Genomic_DNA"/>
</dbReference>
<evidence type="ECO:0000256" key="2">
    <source>
        <dbReference type="ARBA" id="ARBA00023002"/>
    </source>
</evidence>
<dbReference type="GO" id="GO:0070402">
    <property type="term" value="F:NADPH binding"/>
    <property type="evidence" value="ECO:0007669"/>
    <property type="project" value="TreeGrafter"/>
</dbReference>
<evidence type="ECO:0000259" key="3">
    <source>
        <dbReference type="SMART" id="SM00829"/>
    </source>
</evidence>
<accession>E8WWL7</accession>
<evidence type="ECO:0000313" key="4">
    <source>
        <dbReference type="EMBL" id="ADW70762.1"/>
    </source>
</evidence>
<dbReference type="SUPFAM" id="SSF51735">
    <property type="entry name" value="NAD(P)-binding Rossmann-fold domains"/>
    <property type="match status" value="1"/>
</dbReference>
<proteinExistence type="predicted"/>
<dbReference type="HOGENOM" id="CLU_026673_3_3_0"/>
<dbReference type="KEGG" id="acm:AciX9_3762"/>
<dbReference type="AlphaFoldDB" id="E8WWL7"/>
<dbReference type="Pfam" id="PF08240">
    <property type="entry name" value="ADH_N"/>
    <property type="match status" value="1"/>
</dbReference>
<dbReference type="SUPFAM" id="SSF50129">
    <property type="entry name" value="GroES-like"/>
    <property type="match status" value="1"/>
</dbReference>
<gene>
    <name evidence="4" type="ordered locus">AciX9_3762</name>
</gene>
<dbReference type="GO" id="GO:0003960">
    <property type="term" value="F:quinone reductase (NADPH) activity"/>
    <property type="evidence" value="ECO:0007669"/>
    <property type="project" value="TreeGrafter"/>
</dbReference>
<dbReference type="InterPro" id="IPR013154">
    <property type="entry name" value="ADH-like_N"/>
</dbReference>
<sequence length="303" mass="31440">MKAVVLHKYGGPDELKVEEWDDPVAGEGQVLIKISSVSINPIDWKMRSGEAKQRFPVEFPGIIGRDVSGIVRAVGAGVENFLPGDKVFTFADHTYAELCVVKASDLAKISEGLDVVKAGALPLVLLTGTQLIRLGAKIQSGQTVLVTGALGAVGRTAVYVARKAGAHVIAGVRKSQLDEAKKIGADEVIALDDSDAVAKLGFLDAIADTVGGETAQTLIGKVKQGGIFATVTGPPQNASQHPTVQIGAVKAVPNPEQLVELAEDVLAGKLEIPIDRMIPLEDAGKGQAAAEKGGLGGKILLIP</sequence>
<dbReference type="Proteomes" id="UP000000343">
    <property type="component" value="Chromosome"/>
</dbReference>
<evidence type="ECO:0000313" key="5">
    <source>
        <dbReference type="Proteomes" id="UP000000343"/>
    </source>
</evidence>
<dbReference type="InterPro" id="IPR020843">
    <property type="entry name" value="ER"/>
</dbReference>
<dbReference type="GO" id="GO:0035925">
    <property type="term" value="F:mRNA 3'-UTR AU-rich region binding"/>
    <property type="evidence" value="ECO:0007669"/>
    <property type="project" value="TreeGrafter"/>
</dbReference>
<dbReference type="OrthoDB" id="9792162at2"/>
<keyword evidence="5" id="KW-1185">Reference proteome</keyword>
<dbReference type="eggNOG" id="COG0604">
    <property type="taxonomic scope" value="Bacteria"/>
</dbReference>
<name>E8WWL7_GRATM</name>
<dbReference type="STRING" id="1198114.AciX9_3762"/>
<keyword evidence="2" id="KW-0560">Oxidoreductase</keyword>
<keyword evidence="1" id="KW-0521">NADP</keyword>
<dbReference type="GO" id="GO:0005829">
    <property type="term" value="C:cytosol"/>
    <property type="evidence" value="ECO:0007669"/>
    <property type="project" value="TreeGrafter"/>
</dbReference>
<dbReference type="Pfam" id="PF13602">
    <property type="entry name" value="ADH_zinc_N_2"/>
    <property type="match status" value="1"/>
</dbReference>
<dbReference type="SMART" id="SM00829">
    <property type="entry name" value="PKS_ER"/>
    <property type="match status" value="1"/>
</dbReference>
<reference evidence="5" key="1">
    <citation type="submission" date="2011-01" db="EMBL/GenBank/DDBJ databases">
        <title>Complete sequence of chromosome of Acidobacterium sp. MP5ACTX9.</title>
        <authorList>
            <consortium name="US DOE Joint Genome Institute"/>
            <person name="Lucas S."/>
            <person name="Copeland A."/>
            <person name="Lapidus A."/>
            <person name="Cheng J.-F."/>
            <person name="Goodwin L."/>
            <person name="Pitluck S."/>
            <person name="Teshima H."/>
            <person name="Detter J.C."/>
            <person name="Han C."/>
            <person name="Tapia R."/>
            <person name="Land M."/>
            <person name="Hauser L."/>
            <person name="Kyrpides N."/>
            <person name="Ivanova N."/>
            <person name="Ovchinnikova G."/>
            <person name="Pagani I."/>
            <person name="Rawat S.R."/>
            <person name="Mannisto M."/>
            <person name="Haggblom M.M."/>
            <person name="Woyke T."/>
        </authorList>
    </citation>
    <scope>NUCLEOTIDE SEQUENCE [LARGE SCALE GENOMIC DNA]</scope>
    <source>
        <strain evidence="5">MP5ACTX9</strain>
    </source>
</reference>
<protein>
    <submittedName>
        <fullName evidence="4">Alcohol dehydrogenase GroES domain protein</fullName>
    </submittedName>
</protein>
<dbReference type="InterPro" id="IPR011032">
    <property type="entry name" value="GroES-like_sf"/>
</dbReference>
<dbReference type="PANTHER" id="PTHR48106:SF7">
    <property type="entry name" value="DEHYDROGENASE, ZINC-CONTAINING, PUTATIVE (AFU_ORTHOLOGUE AFUA_5G10220)-RELATED"/>
    <property type="match status" value="1"/>
</dbReference>